<reference evidence="1 2" key="1">
    <citation type="submission" date="2020-09" db="EMBL/GenBank/DDBJ databases">
        <authorList>
            <person name="Chen F.-J."/>
            <person name="Lee Y.-T."/>
        </authorList>
    </citation>
    <scope>NUCLEOTIDE SEQUENCE [LARGE SCALE GENOMIC DNA]</scope>
    <source>
        <strain evidence="1 2">AS42</strain>
    </source>
</reference>
<protein>
    <recommendedName>
        <fullName evidence="3">Membrane protease subunit</fullName>
    </recommendedName>
</protein>
<gene>
    <name evidence="1" type="ORF">IC779_08830</name>
</gene>
<dbReference type="RefSeq" id="WP_190980237.1">
    <property type="nucleotide sequence ID" value="NZ_CP061568.1"/>
</dbReference>
<organism evidence="1 2">
    <name type="scientific">Acinetobacter seifertii</name>
    <dbReference type="NCBI Taxonomy" id="1530123"/>
    <lineage>
        <taxon>Bacteria</taxon>
        <taxon>Pseudomonadati</taxon>
        <taxon>Pseudomonadota</taxon>
        <taxon>Gammaproteobacteria</taxon>
        <taxon>Moraxellales</taxon>
        <taxon>Moraxellaceae</taxon>
        <taxon>Acinetobacter</taxon>
        <taxon>Acinetobacter calcoaceticus/baumannii complex</taxon>
    </lineage>
</organism>
<sequence>MKTNQKGQADIVVIVLGACLFIIVICLIMFAYPHYKVWKQGMNGQAALAEAEQSKMIQVQTARAELESSKLRAEAIKTIGQAAKDYPEYRNQEFVGAFGEALRDGKIQQIVYVPTEANIPVLEAGKRPVVDE</sequence>
<evidence type="ECO:0000313" key="2">
    <source>
        <dbReference type="Proteomes" id="UP000516672"/>
    </source>
</evidence>
<reference evidence="2" key="2">
    <citation type="submission" date="2020-10" db="EMBL/GenBank/DDBJ databases">
        <title>Clinical and molecular characterization of Acinetobacter seifertii in Taiwan.</title>
        <authorList>
            <person name="Li L.-H."/>
            <person name="Yang Y.-S."/>
            <person name="Sun J.-R."/>
            <person name="Huang T.-W."/>
            <person name="Huang W.-C."/>
            <person name="Wang Y.-C."/>
            <person name="Kuo T.-H."/>
            <person name="Kuo S.-C."/>
            <person name="Chen T.-L."/>
        </authorList>
    </citation>
    <scope>NUCLEOTIDE SEQUENCE [LARGE SCALE GENOMIC DNA]</scope>
    <source>
        <strain evidence="2">AS42</strain>
    </source>
</reference>
<accession>A0A7H2X7E9</accession>
<dbReference type="Proteomes" id="UP000516672">
    <property type="component" value="Chromosome"/>
</dbReference>
<proteinExistence type="predicted"/>
<evidence type="ECO:0000313" key="1">
    <source>
        <dbReference type="EMBL" id="QOD74782.1"/>
    </source>
</evidence>
<dbReference type="EMBL" id="CP061828">
    <property type="protein sequence ID" value="QOD74782.1"/>
    <property type="molecule type" value="Genomic_DNA"/>
</dbReference>
<dbReference type="AlphaFoldDB" id="A0A7H2X7E9"/>
<evidence type="ECO:0008006" key="3">
    <source>
        <dbReference type="Google" id="ProtNLM"/>
    </source>
</evidence>
<name>A0A7H2X7E9_9GAMM</name>